<keyword evidence="4" id="KW-0238">DNA-binding</keyword>
<dbReference type="InterPro" id="IPR001138">
    <property type="entry name" value="Zn2Cys6_DnaBD"/>
</dbReference>
<keyword evidence="1" id="KW-0808">Transferase</keyword>
<dbReference type="AlphaFoldDB" id="A0A5N6XCW8"/>
<dbReference type="GO" id="GO:0003677">
    <property type="term" value="F:DNA binding"/>
    <property type="evidence" value="ECO:0007669"/>
    <property type="project" value="UniProtKB-KW"/>
</dbReference>
<feature type="domain" description="Zn(2)-C6 fungal-type" evidence="8">
    <location>
        <begin position="45"/>
        <end position="74"/>
    </location>
</feature>
<feature type="compositionally biased region" description="Low complexity" evidence="7">
    <location>
        <begin position="97"/>
        <end position="109"/>
    </location>
</feature>
<dbReference type="Proteomes" id="UP000325945">
    <property type="component" value="Unassembled WGS sequence"/>
</dbReference>
<dbReference type="PANTHER" id="PTHR35897:SF1">
    <property type="entry name" value="METHYLTRANSFERASE AUSD"/>
    <property type="match status" value="1"/>
</dbReference>
<dbReference type="GO" id="GO:0009893">
    <property type="term" value="P:positive regulation of metabolic process"/>
    <property type="evidence" value="ECO:0007669"/>
    <property type="project" value="UniProtKB-ARBA"/>
</dbReference>
<dbReference type="InterPro" id="IPR051654">
    <property type="entry name" value="Meroterpenoid_MTases"/>
</dbReference>
<sequence>MSPPQSAGGISPTSRRKQIPGTLVLNWQSPETQASRPLIRRPMTACQACRAAKVKCNGQRSCERCTSRGLHCTYTPPPNTQDINASGNVRAEIITVTSPPSSQTSCTPSIPMPTSQTTPNPMPISLPGDLFPLPSCSAGAVQSVPTDNALEHWREETFNQGLEQFDWVFPEAEIGLDVSLPTTSILGPRLVTGSPQPSQDLSQSDFNFFPQPPEPIPRTVSRVSAPLSDSTVISPRPSRNCQCRANMMHHVPKIECAIQEKPKPQLDKMFKVTGDVIRSCQESTRCGCYVGPVDLVCIMSVFEQTAVCFDYIAKSGFDGTVKVGIGNYCVSLNDDASLKRMLVLDLVRQADALLDSVSVLAQNMFVSLNDPSAKTLNRSPACLNQLNLDYVREATASFKKLFRLITEYFEGFKSTVTNHPGTSAHYPDYRKQLAKSSEATPISPKRTSSNTSTESVTRHGTYIRKLVHDGAPSENIIGADTEGRFMDLGYELFRDRETLQARFHAASVFDEDFLSQWHGKIDIIYVGAILHLFDIEKRGLVVAQLVKLLSKRPGSVGGAFHMDKLGRDAFRQSREMMGLLWEGALEGDWGVDAELMEYRWVGDETD</sequence>
<evidence type="ECO:0000256" key="6">
    <source>
        <dbReference type="ARBA" id="ARBA00023242"/>
    </source>
</evidence>
<feature type="region of interest" description="Disordered" evidence="7">
    <location>
        <begin position="435"/>
        <end position="455"/>
    </location>
</feature>
<evidence type="ECO:0000256" key="1">
    <source>
        <dbReference type="ARBA" id="ARBA00022679"/>
    </source>
</evidence>
<evidence type="ECO:0000256" key="7">
    <source>
        <dbReference type="SAM" id="MobiDB-lite"/>
    </source>
</evidence>
<keyword evidence="3" id="KW-0805">Transcription regulation</keyword>
<dbReference type="CDD" id="cd00067">
    <property type="entry name" value="GAL4"/>
    <property type="match status" value="1"/>
</dbReference>
<keyword evidence="6" id="KW-0539">Nucleus</keyword>
<proteinExistence type="predicted"/>
<dbReference type="InterPro" id="IPR036864">
    <property type="entry name" value="Zn2-C6_fun-type_DNA-bd_sf"/>
</dbReference>
<dbReference type="GO" id="GO:0008270">
    <property type="term" value="F:zinc ion binding"/>
    <property type="evidence" value="ECO:0007669"/>
    <property type="project" value="InterPro"/>
</dbReference>
<dbReference type="PANTHER" id="PTHR35897">
    <property type="entry name" value="METHYLTRANSFERASE AUSD"/>
    <property type="match status" value="1"/>
</dbReference>
<organism evidence="9 10">
    <name type="scientific">Aspergillus sergii</name>
    <dbReference type="NCBI Taxonomy" id="1034303"/>
    <lineage>
        <taxon>Eukaryota</taxon>
        <taxon>Fungi</taxon>
        <taxon>Dikarya</taxon>
        <taxon>Ascomycota</taxon>
        <taxon>Pezizomycotina</taxon>
        <taxon>Eurotiomycetes</taxon>
        <taxon>Eurotiomycetidae</taxon>
        <taxon>Eurotiales</taxon>
        <taxon>Aspergillaceae</taxon>
        <taxon>Aspergillus</taxon>
        <taxon>Aspergillus subgen. Circumdati</taxon>
    </lineage>
</organism>
<gene>
    <name evidence="9" type="ORF">BDV39DRAFT_212689</name>
</gene>
<keyword evidence="5" id="KW-0804">Transcription</keyword>
<dbReference type="GO" id="GO:0000981">
    <property type="term" value="F:DNA-binding transcription factor activity, RNA polymerase II-specific"/>
    <property type="evidence" value="ECO:0007669"/>
    <property type="project" value="InterPro"/>
</dbReference>
<accession>A0A5N6XCW8</accession>
<keyword evidence="2" id="KW-0949">S-adenosyl-L-methionine</keyword>
<evidence type="ECO:0000256" key="2">
    <source>
        <dbReference type="ARBA" id="ARBA00022691"/>
    </source>
</evidence>
<dbReference type="Pfam" id="PF00172">
    <property type="entry name" value="Zn_clus"/>
    <property type="match status" value="1"/>
</dbReference>
<feature type="region of interest" description="Disordered" evidence="7">
    <location>
        <begin position="1"/>
        <end position="22"/>
    </location>
</feature>
<dbReference type="GO" id="GO:0016740">
    <property type="term" value="F:transferase activity"/>
    <property type="evidence" value="ECO:0007669"/>
    <property type="project" value="UniProtKB-KW"/>
</dbReference>
<evidence type="ECO:0000256" key="4">
    <source>
        <dbReference type="ARBA" id="ARBA00023125"/>
    </source>
</evidence>
<evidence type="ECO:0000259" key="8">
    <source>
        <dbReference type="PROSITE" id="PS50048"/>
    </source>
</evidence>
<evidence type="ECO:0000256" key="5">
    <source>
        <dbReference type="ARBA" id="ARBA00023163"/>
    </source>
</evidence>
<feature type="region of interest" description="Disordered" evidence="7">
    <location>
        <begin position="97"/>
        <end position="116"/>
    </location>
</feature>
<protein>
    <recommendedName>
        <fullName evidence="8">Zn(2)-C6 fungal-type domain-containing protein</fullName>
    </recommendedName>
</protein>
<dbReference type="EMBL" id="ML741772">
    <property type="protein sequence ID" value="KAE8330762.1"/>
    <property type="molecule type" value="Genomic_DNA"/>
</dbReference>
<dbReference type="PROSITE" id="PS00463">
    <property type="entry name" value="ZN2_CY6_FUNGAL_1"/>
    <property type="match status" value="1"/>
</dbReference>
<name>A0A5N6XCW8_9EURO</name>
<dbReference type="Gene3D" id="4.10.240.10">
    <property type="entry name" value="Zn(2)-C6 fungal-type DNA-binding domain"/>
    <property type="match status" value="1"/>
</dbReference>
<dbReference type="SUPFAM" id="SSF57701">
    <property type="entry name" value="Zn2/Cys6 DNA-binding domain"/>
    <property type="match status" value="1"/>
</dbReference>
<evidence type="ECO:0000313" key="9">
    <source>
        <dbReference type="EMBL" id="KAE8330762.1"/>
    </source>
</evidence>
<keyword evidence="10" id="KW-1185">Reference proteome</keyword>
<evidence type="ECO:0000256" key="3">
    <source>
        <dbReference type="ARBA" id="ARBA00023015"/>
    </source>
</evidence>
<reference evidence="10" key="1">
    <citation type="submission" date="2019-04" db="EMBL/GenBank/DDBJ databases">
        <title>Friends and foes A comparative genomics studyof 23 Aspergillus species from section Flavi.</title>
        <authorList>
            <consortium name="DOE Joint Genome Institute"/>
            <person name="Kjaerbolling I."/>
            <person name="Vesth T."/>
            <person name="Frisvad J.C."/>
            <person name="Nybo J.L."/>
            <person name="Theobald S."/>
            <person name="Kildgaard S."/>
            <person name="Isbrandt T."/>
            <person name="Kuo A."/>
            <person name="Sato A."/>
            <person name="Lyhne E.K."/>
            <person name="Kogle M.E."/>
            <person name="Wiebenga A."/>
            <person name="Kun R.S."/>
            <person name="Lubbers R.J."/>
            <person name="Makela M.R."/>
            <person name="Barry K."/>
            <person name="Chovatia M."/>
            <person name="Clum A."/>
            <person name="Daum C."/>
            <person name="Haridas S."/>
            <person name="He G."/>
            <person name="LaButti K."/>
            <person name="Lipzen A."/>
            <person name="Mondo S."/>
            <person name="Riley R."/>
            <person name="Salamov A."/>
            <person name="Simmons B.A."/>
            <person name="Magnuson J.K."/>
            <person name="Henrissat B."/>
            <person name="Mortensen U.H."/>
            <person name="Larsen T.O."/>
            <person name="Devries R.P."/>
            <person name="Grigoriev I.V."/>
            <person name="Machida M."/>
            <person name="Baker S.E."/>
            <person name="Andersen M.R."/>
        </authorList>
    </citation>
    <scope>NUCLEOTIDE SEQUENCE [LARGE SCALE GENOMIC DNA]</scope>
    <source>
        <strain evidence="10">CBS 130017</strain>
    </source>
</reference>
<dbReference type="SMART" id="SM00066">
    <property type="entry name" value="GAL4"/>
    <property type="match status" value="1"/>
</dbReference>
<dbReference type="PROSITE" id="PS50048">
    <property type="entry name" value="ZN2_CY6_FUNGAL_2"/>
    <property type="match status" value="1"/>
</dbReference>
<evidence type="ECO:0000313" key="10">
    <source>
        <dbReference type="Proteomes" id="UP000325945"/>
    </source>
</evidence>